<feature type="chain" id="PRO_5040795203" evidence="1">
    <location>
        <begin position="19"/>
        <end position="564"/>
    </location>
</feature>
<feature type="domain" description="Beta-lactamase-like ARB-00930-like C-terminal" evidence="3">
    <location>
        <begin position="433"/>
        <end position="563"/>
    </location>
</feature>
<dbReference type="InterPro" id="IPR051478">
    <property type="entry name" value="Beta-lactamase-like_AB/R"/>
</dbReference>
<dbReference type="Proteomes" id="UP001150941">
    <property type="component" value="Unassembled WGS sequence"/>
</dbReference>
<protein>
    <submittedName>
        <fullName evidence="4">Beta-lactamase-like protein</fullName>
    </submittedName>
</protein>
<dbReference type="SUPFAM" id="SSF56601">
    <property type="entry name" value="beta-lactamase/transpeptidase-like"/>
    <property type="match status" value="1"/>
</dbReference>
<dbReference type="InterPro" id="IPR001466">
    <property type="entry name" value="Beta-lactam-related"/>
</dbReference>
<dbReference type="PANTHER" id="PTHR22935:SF97">
    <property type="entry name" value="BETA-LACTAMASE-RELATED DOMAIN-CONTAINING PROTEIN"/>
    <property type="match status" value="1"/>
</dbReference>
<proteinExistence type="predicted"/>
<sequence>MRAVFLFLLPTLVGPVLSFTPCPLLGPSYPPYTLNNNDSTLAETLKVLENNFTDLVTTYNGPAGGISPNTSFSIALFSSNEGTAGAEPSFWEFDYTSPALAKSSPGSKNVSQGSIYGIGGLTEVFTVWSLLIADGDILEDRVTKYFPELSNASINSTDPVSHVQWDEIMIGHLASHMSGLPRDYCPNDLISQGPTGAGLPEHQKPLPTCCGSDDKCRNEGFIKQLASVTPVAPAGYTPLYSNTAFQLLGYLLERRGGKPFQEILQAQILDKLGLNETTVFAPVDSSQGVIPVSKEASGWSTRKQDRTASMFSSAKDLSVVGQAILDSRLLSPAQTRRWLKPVSLTSNPANSMSTPWGIYSVTSNYNDTGFMVEIFNILSNEGNGDGLYSSYLGLVPSYGVGFAILSADTESPADLNAHADYLSSVIKGLTSIAISQAAENFGGAYANLTGDFNSSITVGVDELPGLFVNEFVSNGVDFRNTLAELLNIHNGTDRSNSKQAFRAVYQDKTAFADAGTATCISWMDVERLQYNGHGLDEFTFALNTDGKAVGVEIPALGLTLGKQK</sequence>
<dbReference type="AlphaFoldDB" id="A0A9W9PLE7"/>
<dbReference type="PANTHER" id="PTHR22935">
    <property type="entry name" value="PENICILLIN-BINDING PROTEIN"/>
    <property type="match status" value="1"/>
</dbReference>
<feature type="domain" description="Beta-lactamase-related" evidence="2">
    <location>
        <begin position="111"/>
        <end position="421"/>
    </location>
</feature>
<dbReference type="Pfam" id="PF26335">
    <property type="entry name" value="ARB_00930_C"/>
    <property type="match status" value="1"/>
</dbReference>
<evidence type="ECO:0000313" key="5">
    <source>
        <dbReference type="Proteomes" id="UP001150941"/>
    </source>
</evidence>
<dbReference type="Pfam" id="PF00144">
    <property type="entry name" value="Beta-lactamase"/>
    <property type="match status" value="1"/>
</dbReference>
<dbReference type="Gene3D" id="3.40.710.10">
    <property type="entry name" value="DD-peptidase/beta-lactamase superfamily"/>
    <property type="match status" value="1"/>
</dbReference>
<keyword evidence="5" id="KW-1185">Reference proteome</keyword>
<reference evidence="4" key="1">
    <citation type="submission" date="2022-11" db="EMBL/GenBank/DDBJ databases">
        <authorList>
            <person name="Petersen C."/>
        </authorList>
    </citation>
    <scope>NUCLEOTIDE SEQUENCE</scope>
    <source>
        <strain evidence="4">IBT 19713</strain>
    </source>
</reference>
<feature type="signal peptide" evidence="1">
    <location>
        <begin position="1"/>
        <end position="18"/>
    </location>
</feature>
<dbReference type="InterPro" id="IPR012338">
    <property type="entry name" value="Beta-lactam/transpept-like"/>
</dbReference>
<organism evidence="4 5">
    <name type="scientific">Penicillium chermesinum</name>
    <dbReference type="NCBI Taxonomy" id="63820"/>
    <lineage>
        <taxon>Eukaryota</taxon>
        <taxon>Fungi</taxon>
        <taxon>Dikarya</taxon>
        <taxon>Ascomycota</taxon>
        <taxon>Pezizomycotina</taxon>
        <taxon>Eurotiomycetes</taxon>
        <taxon>Eurotiomycetidae</taxon>
        <taxon>Eurotiales</taxon>
        <taxon>Aspergillaceae</taxon>
        <taxon>Penicillium</taxon>
    </lineage>
</organism>
<comment type="caution">
    <text evidence="4">The sequence shown here is derived from an EMBL/GenBank/DDBJ whole genome shotgun (WGS) entry which is preliminary data.</text>
</comment>
<dbReference type="RefSeq" id="XP_058334873.1">
    <property type="nucleotide sequence ID" value="XM_058471732.1"/>
</dbReference>
<reference evidence="4" key="2">
    <citation type="journal article" date="2023" name="IMA Fungus">
        <title>Comparative genomic study of the Penicillium genus elucidates a diverse pangenome and 15 lateral gene transfer events.</title>
        <authorList>
            <person name="Petersen C."/>
            <person name="Sorensen T."/>
            <person name="Nielsen M.R."/>
            <person name="Sondergaard T.E."/>
            <person name="Sorensen J.L."/>
            <person name="Fitzpatrick D.A."/>
            <person name="Frisvad J.C."/>
            <person name="Nielsen K.L."/>
        </authorList>
    </citation>
    <scope>NUCLEOTIDE SEQUENCE</scope>
    <source>
        <strain evidence="4">IBT 19713</strain>
    </source>
</reference>
<dbReference type="EMBL" id="JAPQKS010000002">
    <property type="protein sequence ID" value="KAJ5247452.1"/>
    <property type="molecule type" value="Genomic_DNA"/>
</dbReference>
<evidence type="ECO:0000259" key="3">
    <source>
        <dbReference type="Pfam" id="PF26335"/>
    </source>
</evidence>
<keyword evidence="1" id="KW-0732">Signal</keyword>
<dbReference type="GeneID" id="83199035"/>
<evidence type="ECO:0000313" key="4">
    <source>
        <dbReference type="EMBL" id="KAJ5247452.1"/>
    </source>
</evidence>
<name>A0A9W9PLE7_9EURO</name>
<dbReference type="OrthoDB" id="10250282at2759"/>
<accession>A0A9W9PLE7</accession>
<evidence type="ECO:0000256" key="1">
    <source>
        <dbReference type="SAM" id="SignalP"/>
    </source>
</evidence>
<dbReference type="InterPro" id="IPR058664">
    <property type="entry name" value="ARB_00930-like_C"/>
</dbReference>
<evidence type="ECO:0000259" key="2">
    <source>
        <dbReference type="Pfam" id="PF00144"/>
    </source>
</evidence>
<gene>
    <name evidence="4" type="ORF">N7468_002435</name>
</gene>